<sequence>MLQSVLEDLRLPVFQGTINELKRLMGLPLIPVKHAKQVEIERRYQQDQLLLRFRVKRGDCGEEGTLQVLRGAALKFYQQQKIADLSREALMTAQQLHKRLYEIRQYSDRHTNTHLSPQQLEVLPAIEQILRLVAKEMDTLQNG</sequence>
<organism evidence="1 2">
    <name type="scientific">Zarconia navalis LEGE 11467</name>
    <dbReference type="NCBI Taxonomy" id="1828826"/>
    <lineage>
        <taxon>Bacteria</taxon>
        <taxon>Bacillati</taxon>
        <taxon>Cyanobacteriota</taxon>
        <taxon>Cyanophyceae</taxon>
        <taxon>Oscillatoriophycideae</taxon>
        <taxon>Oscillatoriales</taxon>
        <taxon>Oscillatoriales incertae sedis</taxon>
        <taxon>Zarconia</taxon>
        <taxon>Zarconia navalis</taxon>
    </lineage>
</organism>
<name>A0A928Z845_9CYAN</name>
<evidence type="ECO:0000313" key="1">
    <source>
        <dbReference type="EMBL" id="MBE9040164.1"/>
    </source>
</evidence>
<keyword evidence="2" id="KW-1185">Reference proteome</keyword>
<accession>A0A928Z845</accession>
<protein>
    <submittedName>
        <fullName evidence="1">Uncharacterized protein</fullName>
    </submittedName>
</protein>
<dbReference type="EMBL" id="JADEXN010000061">
    <property type="protein sequence ID" value="MBE9040164.1"/>
    <property type="molecule type" value="Genomic_DNA"/>
</dbReference>
<dbReference type="AlphaFoldDB" id="A0A928Z845"/>
<proteinExistence type="predicted"/>
<reference evidence="1" key="1">
    <citation type="submission" date="2020-10" db="EMBL/GenBank/DDBJ databases">
        <authorList>
            <person name="Castelo-Branco R."/>
            <person name="Eusebio N."/>
            <person name="Adriana R."/>
            <person name="Vieira A."/>
            <person name="Brugerolle De Fraissinette N."/>
            <person name="Rezende De Castro R."/>
            <person name="Schneider M.P."/>
            <person name="Vasconcelos V."/>
            <person name="Leao P.N."/>
        </authorList>
    </citation>
    <scope>NUCLEOTIDE SEQUENCE</scope>
    <source>
        <strain evidence="1">LEGE 11467</strain>
    </source>
</reference>
<dbReference type="Proteomes" id="UP000621799">
    <property type="component" value="Unassembled WGS sequence"/>
</dbReference>
<comment type="caution">
    <text evidence="1">The sequence shown here is derived from an EMBL/GenBank/DDBJ whole genome shotgun (WGS) entry which is preliminary data.</text>
</comment>
<evidence type="ECO:0000313" key="2">
    <source>
        <dbReference type="Proteomes" id="UP000621799"/>
    </source>
</evidence>
<gene>
    <name evidence="1" type="ORF">IQ235_05080</name>
</gene>